<dbReference type="EMBL" id="AJWZ01011909">
    <property type="protein sequence ID" value="EKC43728.1"/>
    <property type="molecule type" value="Genomic_DNA"/>
</dbReference>
<dbReference type="GO" id="GO:0006004">
    <property type="term" value="P:fucose metabolic process"/>
    <property type="evidence" value="ECO:0007669"/>
    <property type="project" value="TreeGrafter"/>
</dbReference>
<keyword evidence="3" id="KW-0732">Signal</keyword>
<dbReference type="EC" id="3.2.1.51" evidence="2"/>
<evidence type="ECO:0000256" key="1">
    <source>
        <dbReference type="ARBA" id="ARBA00007951"/>
    </source>
</evidence>
<evidence type="ECO:0000256" key="2">
    <source>
        <dbReference type="ARBA" id="ARBA00012662"/>
    </source>
</evidence>
<reference evidence="7" key="1">
    <citation type="journal article" date="2013" name="Environ. Microbiol.">
        <title>Microbiota from the distal guts of lean and obese adolescents exhibit partial functional redundancy besides clear differences in community structure.</title>
        <authorList>
            <person name="Ferrer M."/>
            <person name="Ruiz A."/>
            <person name="Lanza F."/>
            <person name="Haange S.B."/>
            <person name="Oberbach A."/>
            <person name="Till H."/>
            <person name="Bargiela R."/>
            <person name="Campoy C."/>
            <person name="Segura M.T."/>
            <person name="Richter M."/>
            <person name="von Bergen M."/>
            <person name="Seifert J."/>
            <person name="Suarez A."/>
        </authorList>
    </citation>
    <scope>NUCLEOTIDE SEQUENCE</scope>
</reference>
<dbReference type="SUPFAM" id="SSF51445">
    <property type="entry name" value="(Trans)glycosidases"/>
    <property type="match status" value="1"/>
</dbReference>
<evidence type="ECO:0000256" key="5">
    <source>
        <dbReference type="ARBA" id="ARBA00023295"/>
    </source>
</evidence>
<dbReference type="PANTHER" id="PTHR10030">
    <property type="entry name" value="ALPHA-L-FUCOSIDASE"/>
    <property type="match status" value="1"/>
</dbReference>
<dbReference type="GO" id="GO:0016139">
    <property type="term" value="P:glycoside catabolic process"/>
    <property type="evidence" value="ECO:0007669"/>
    <property type="project" value="TreeGrafter"/>
</dbReference>
<comment type="similarity">
    <text evidence="1">Belongs to the glycosyl hydrolase 29 family.</text>
</comment>
<keyword evidence="4" id="KW-0378">Hydrolase</keyword>
<organism evidence="7">
    <name type="scientific">human gut metagenome</name>
    <dbReference type="NCBI Taxonomy" id="408170"/>
    <lineage>
        <taxon>unclassified sequences</taxon>
        <taxon>metagenomes</taxon>
        <taxon>organismal metagenomes</taxon>
    </lineage>
</organism>
<dbReference type="SMART" id="SM00812">
    <property type="entry name" value="Alpha_L_fucos"/>
    <property type="match status" value="1"/>
</dbReference>
<comment type="caution">
    <text evidence="7">The sequence shown here is derived from an EMBL/GenBank/DDBJ whole genome shotgun (WGS) entry which is preliminary data.</text>
</comment>
<evidence type="ECO:0000256" key="3">
    <source>
        <dbReference type="ARBA" id="ARBA00022729"/>
    </source>
</evidence>
<dbReference type="InterPro" id="IPR017853">
    <property type="entry name" value="GH"/>
</dbReference>
<dbReference type="InterPro" id="IPR057739">
    <property type="entry name" value="Glyco_hydro_29_N"/>
</dbReference>
<dbReference type="InterPro" id="IPR000933">
    <property type="entry name" value="Glyco_hydro_29"/>
</dbReference>
<accession>K1RDI7</accession>
<evidence type="ECO:0000313" key="7">
    <source>
        <dbReference type="EMBL" id="EKC43728.1"/>
    </source>
</evidence>
<dbReference type="GO" id="GO:0005764">
    <property type="term" value="C:lysosome"/>
    <property type="evidence" value="ECO:0007669"/>
    <property type="project" value="TreeGrafter"/>
</dbReference>
<dbReference type="AlphaFoldDB" id="K1RDI7"/>
<proteinExistence type="inferred from homology"/>
<protein>
    <recommendedName>
        <fullName evidence="2">alpha-L-fucosidase</fullName>
        <ecNumber evidence="2">3.2.1.51</ecNumber>
    </recommendedName>
</protein>
<dbReference type="Gene3D" id="3.20.20.80">
    <property type="entry name" value="Glycosidases"/>
    <property type="match status" value="1"/>
</dbReference>
<dbReference type="PANTHER" id="PTHR10030:SF37">
    <property type="entry name" value="ALPHA-L-FUCOSIDASE-RELATED"/>
    <property type="match status" value="1"/>
</dbReference>
<dbReference type="GO" id="GO:0004560">
    <property type="term" value="F:alpha-L-fucosidase activity"/>
    <property type="evidence" value="ECO:0007669"/>
    <property type="project" value="InterPro"/>
</dbReference>
<evidence type="ECO:0000259" key="6">
    <source>
        <dbReference type="Pfam" id="PF01120"/>
    </source>
</evidence>
<keyword evidence="5" id="KW-0326">Glycosidase</keyword>
<gene>
    <name evidence="7" type="ORF">OBE_17852</name>
</gene>
<sequence>MTRYGSFDILWLDGGWVTGDDINLDGILEKARKQHPGLISVDRSIRGKNENYQTPERGIPETQLDYPWESCITLSNDWGWVPNAPFKSPQKVINILSEITAKGGCLLLGVGPTADGVIEVRSDKTSSMK</sequence>
<name>K1RDI7_9ZZZZ</name>
<feature type="domain" description="Glycoside hydrolase family 29 N-terminal" evidence="6">
    <location>
        <begin position="1"/>
        <end position="122"/>
    </location>
</feature>
<evidence type="ECO:0000256" key="4">
    <source>
        <dbReference type="ARBA" id="ARBA00022801"/>
    </source>
</evidence>
<dbReference type="Pfam" id="PF01120">
    <property type="entry name" value="Alpha_L_fucos"/>
    <property type="match status" value="1"/>
</dbReference>